<accession>A0AAW0JXZ2</accession>
<organism evidence="1 2">
    <name type="scientific">Myodes glareolus</name>
    <name type="common">Bank vole</name>
    <name type="synonym">Clethrionomys glareolus</name>
    <dbReference type="NCBI Taxonomy" id="447135"/>
    <lineage>
        <taxon>Eukaryota</taxon>
        <taxon>Metazoa</taxon>
        <taxon>Chordata</taxon>
        <taxon>Craniata</taxon>
        <taxon>Vertebrata</taxon>
        <taxon>Euteleostomi</taxon>
        <taxon>Mammalia</taxon>
        <taxon>Eutheria</taxon>
        <taxon>Euarchontoglires</taxon>
        <taxon>Glires</taxon>
        <taxon>Rodentia</taxon>
        <taxon>Myomorpha</taxon>
        <taxon>Muroidea</taxon>
        <taxon>Cricetidae</taxon>
        <taxon>Arvicolinae</taxon>
        <taxon>Myodes</taxon>
    </lineage>
</organism>
<keyword evidence="2" id="KW-1185">Reference proteome</keyword>
<name>A0AAW0JXZ2_MYOGA</name>
<evidence type="ECO:0000313" key="2">
    <source>
        <dbReference type="Proteomes" id="UP001488838"/>
    </source>
</evidence>
<dbReference type="AlphaFoldDB" id="A0AAW0JXZ2"/>
<evidence type="ECO:0000313" key="1">
    <source>
        <dbReference type="EMBL" id="KAK7831830.1"/>
    </source>
</evidence>
<reference evidence="1 2" key="1">
    <citation type="journal article" date="2023" name="bioRxiv">
        <title>Conserved and derived expression patterns and positive selection on dental genes reveal complex evolutionary context of ever-growing rodent molars.</title>
        <authorList>
            <person name="Calamari Z.T."/>
            <person name="Song A."/>
            <person name="Cohen E."/>
            <person name="Akter M."/>
            <person name="Roy R.D."/>
            <person name="Hallikas O."/>
            <person name="Christensen M.M."/>
            <person name="Li P."/>
            <person name="Marangoni P."/>
            <person name="Jernvall J."/>
            <person name="Klein O.D."/>
        </authorList>
    </citation>
    <scope>NUCLEOTIDE SEQUENCE [LARGE SCALE GENOMIC DNA]</scope>
    <source>
        <strain evidence="1">V071</strain>
    </source>
</reference>
<dbReference type="Proteomes" id="UP001488838">
    <property type="component" value="Unassembled WGS sequence"/>
</dbReference>
<proteinExistence type="predicted"/>
<gene>
    <name evidence="1" type="ORF">U0070_016460</name>
</gene>
<dbReference type="EMBL" id="JBBHLL010000012">
    <property type="protein sequence ID" value="KAK7831830.1"/>
    <property type="molecule type" value="Genomic_DNA"/>
</dbReference>
<protein>
    <submittedName>
        <fullName evidence="1">Uncharacterized protein</fullName>
    </submittedName>
</protein>
<sequence>MGNACARIAVVGKARRVRLAQGKHLVLELQDGTPQAHRAEFGECGMILSESSRSHPSSLET</sequence>
<comment type="caution">
    <text evidence="1">The sequence shown here is derived from an EMBL/GenBank/DDBJ whole genome shotgun (WGS) entry which is preliminary data.</text>
</comment>